<sequence>MGWEQRKLAIQRSANGGVHIEMTTVDRPRRIGGAIKSLHRLLQRKSPPRLISRGDRQMAAAEQAIQVVMQIAARGADRRQITKDDQQRLRERLPPLAQIVG</sequence>
<proteinExistence type="predicted"/>
<evidence type="ECO:0000313" key="2">
    <source>
        <dbReference type="Proteomes" id="UP000255239"/>
    </source>
</evidence>
<dbReference type="EMBL" id="UGMG01000001">
    <property type="protein sequence ID" value="STV64268.1"/>
    <property type="molecule type" value="Genomic_DNA"/>
</dbReference>
<name>A0A378C949_KLEPN</name>
<dbReference type="Proteomes" id="UP000255239">
    <property type="component" value="Unassembled WGS sequence"/>
</dbReference>
<evidence type="ECO:0000313" key="1">
    <source>
        <dbReference type="EMBL" id="STV64268.1"/>
    </source>
</evidence>
<reference evidence="1 2" key="1">
    <citation type="submission" date="2018-06" db="EMBL/GenBank/DDBJ databases">
        <authorList>
            <consortium name="Pathogen Informatics"/>
            <person name="Doyle S."/>
        </authorList>
    </citation>
    <scope>NUCLEOTIDE SEQUENCE [LARGE SCALE GENOMIC DNA]</scope>
    <source>
        <strain evidence="1 2">NCTC11679</strain>
    </source>
</reference>
<gene>
    <name evidence="1" type="ORF">NCTC11679_02994</name>
</gene>
<protein>
    <submittedName>
        <fullName evidence="1">Uncharacterized protein</fullName>
    </submittedName>
</protein>
<dbReference type="AlphaFoldDB" id="A0A378C949"/>
<accession>A0A378C949</accession>
<organism evidence="1 2">
    <name type="scientific">Klebsiella pneumoniae</name>
    <dbReference type="NCBI Taxonomy" id="573"/>
    <lineage>
        <taxon>Bacteria</taxon>
        <taxon>Pseudomonadati</taxon>
        <taxon>Pseudomonadota</taxon>
        <taxon>Gammaproteobacteria</taxon>
        <taxon>Enterobacterales</taxon>
        <taxon>Enterobacteriaceae</taxon>
        <taxon>Klebsiella/Raoultella group</taxon>
        <taxon>Klebsiella</taxon>
        <taxon>Klebsiella pneumoniae complex</taxon>
    </lineage>
</organism>